<evidence type="ECO:0000256" key="5">
    <source>
        <dbReference type="ARBA" id="ARBA00022989"/>
    </source>
</evidence>
<dbReference type="GO" id="GO:0030964">
    <property type="term" value="C:NADH dehydrogenase complex"/>
    <property type="evidence" value="ECO:0007669"/>
    <property type="project" value="TreeGrafter"/>
</dbReference>
<dbReference type="PANTHER" id="PTHR11058:SF9">
    <property type="entry name" value="NADH-UBIQUINONE OXIDOREDUCTASE CHAIN 3"/>
    <property type="match status" value="1"/>
</dbReference>
<keyword evidence="10" id="KW-1185">Reference proteome</keyword>
<reference evidence="9" key="1">
    <citation type="submission" date="2020-09" db="EMBL/GenBank/DDBJ databases">
        <title>Pelobacter alkaliphilus sp. nov., a novel anaerobic arsenate-reducing bacterium from terrestrial mud volcano.</title>
        <authorList>
            <person name="Khomyakova M.A."/>
            <person name="Merkel A.Y."/>
            <person name="Slobodkin A.I."/>
        </authorList>
    </citation>
    <scope>NUCLEOTIDE SEQUENCE</scope>
    <source>
        <strain evidence="9">M08fum</strain>
    </source>
</reference>
<dbReference type="AlphaFoldDB" id="A0A8J6QYG2"/>
<comment type="function">
    <text evidence="7">NDH-1 shuttles electrons from NADH, via FMN and iron-sulfur (Fe-S) centers, to quinones in the respiratory chain.</text>
</comment>
<dbReference type="GO" id="GO:0008137">
    <property type="term" value="F:NADH dehydrogenase (ubiquinone) activity"/>
    <property type="evidence" value="ECO:0007669"/>
    <property type="project" value="InterPro"/>
</dbReference>
<gene>
    <name evidence="9" type="ORF">ICT70_14055</name>
</gene>
<evidence type="ECO:0000256" key="8">
    <source>
        <dbReference type="SAM" id="Phobius"/>
    </source>
</evidence>
<keyword evidence="4 7" id="KW-0812">Transmembrane</keyword>
<dbReference type="Pfam" id="PF00507">
    <property type="entry name" value="Oxidored_q4"/>
    <property type="match status" value="1"/>
</dbReference>
<evidence type="ECO:0000256" key="6">
    <source>
        <dbReference type="ARBA" id="ARBA00023136"/>
    </source>
</evidence>
<feature type="transmembrane region" description="Helical" evidence="8">
    <location>
        <begin position="95"/>
        <end position="117"/>
    </location>
</feature>
<proteinExistence type="inferred from homology"/>
<dbReference type="RefSeq" id="WP_191157726.1">
    <property type="nucleotide sequence ID" value="NZ_JACWUN010000021.1"/>
</dbReference>
<evidence type="ECO:0000256" key="4">
    <source>
        <dbReference type="ARBA" id="ARBA00022692"/>
    </source>
</evidence>
<evidence type="ECO:0000313" key="9">
    <source>
        <dbReference type="EMBL" id="MBD1401781.1"/>
    </source>
</evidence>
<dbReference type="GO" id="GO:0048038">
    <property type="term" value="F:quinone binding"/>
    <property type="evidence" value="ECO:0007669"/>
    <property type="project" value="UniProtKB-KW"/>
</dbReference>
<keyword evidence="5 8" id="KW-1133">Transmembrane helix</keyword>
<dbReference type="PANTHER" id="PTHR11058">
    <property type="entry name" value="NADH-UBIQUINONE OXIDOREDUCTASE CHAIN 3"/>
    <property type="match status" value="1"/>
</dbReference>
<evidence type="ECO:0000256" key="7">
    <source>
        <dbReference type="RuleBase" id="RU003639"/>
    </source>
</evidence>
<dbReference type="InterPro" id="IPR000440">
    <property type="entry name" value="NADH_UbQ/plastoQ_OxRdtase_su3"/>
</dbReference>
<dbReference type="InterPro" id="IPR038430">
    <property type="entry name" value="NDAH_ubi_oxred_su3_sf"/>
</dbReference>
<name>A0A8J6QYG2_9BACT</name>
<sequence length="130" mass="14668">MPESQLLDYMYVFFFLVGGICIAVGPLVVANLVNPTSILKTTLDPYECGMDIFGDAQDIRFHVSYYLYALIFVAFAVDILFLFPVATAYHLVSGAHGLIVLFIFVFVLSLTVIYPWVKGVFTWPKRRKTS</sequence>
<organism evidence="9 10">
    <name type="scientific">Pelovirga terrestris</name>
    <dbReference type="NCBI Taxonomy" id="2771352"/>
    <lineage>
        <taxon>Bacteria</taxon>
        <taxon>Pseudomonadati</taxon>
        <taxon>Thermodesulfobacteriota</taxon>
        <taxon>Desulfuromonadia</taxon>
        <taxon>Geobacterales</taxon>
        <taxon>Geobacteraceae</taxon>
        <taxon>Pelovirga</taxon>
    </lineage>
</organism>
<accession>A0A8J6QYG2</accession>
<keyword evidence="6 8" id="KW-0472">Membrane</keyword>
<keyword evidence="3" id="KW-0813">Transport</keyword>
<evidence type="ECO:0000313" key="10">
    <source>
        <dbReference type="Proteomes" id="UP000632828"/>
    </source>
</evidence>
<dbReference type="GO" id="GO:0005886">
    <property type="term" value="C:plasma membrane"/>
    <property type="evidence" value="ECO:0007669"/>
    <property type="project" value="UniProtKB-SubCell"/>
</dbReference>
<evidence type="ECO:0000256" key="1">
    <source>
        <dbReference type="ARBA" id="ARBA00004370"/>
    </source>
</evidence>
<comment type="catalytic activity">
    <reaction evidence="7">
        <text>a quinone + NADH + 5 H(+)(in) = a quinol + NAD(+) + 4 H(+)(out)</text>
        <dbReference type="Rhea" id="RHEA:57888"/>
        <dbReference type="ChEBI" id="CHEBI:15378"/>
        <dbReference type="ChEBI" id="CHEBI:24646"/>
        <dbReference type="ChEBI" id="CHEBI:57540"/>
        <dbReference type="ChEBI" id="CHEBI:57945"/>
        <dbReference type="ChEBI" id="CHEBI:132124"/>
    </reaction>
</comment>
<dbReference type="Gene3D" id="1.20.58.1610">
    <property type="entry name" value="NADH:ubiquinone/plastoquinone oxidoreductase, chain 3"/>
    <property type="match status" value="1"/>
</dbReference>
<feature type="transmembrane region" description="Helical" evidence="8">
    <location>
        <begin position="65"/>
        <end position="89"/>
    </location>
</feature>
<dbReference type="Proteomes" id="UP000632828">
    <property type="component" value="Unassembled WGS sequence"/>
</dbReference>
<evidence type="ECO:0000256" key="3">
    <source>
        <dbReference type="ARBA" id="ARBA00022448"/>
    </source>
</evidence>
<evidence type="ECO:0000256" key="2">
    <source>
        <dbReference type="ARBA" id="ARBA00008472"/>
    </source>
</evidence>
<dbReference type="EMBL" id="JACWUN010000021">
    <property type="protein sequence ID" value="MBD1401781.1"/>
    <property type="molecule type" value="Genomic_DNA"/>
</dbReference>
<comment type="similarity">
    <text evidence="2 7">Belongs to the complex I subunit 3 family.</text>
</comment>
<feature type="transmembrane region" description="Helical" evidence="8">
    <location>
        <begin position="12"/>
        <end position="33"/>
    </location>
</feature>
<comment type="subcellular location">
    <subcellularLocation>
        <location evidence="7">Cell membrane</location>
        <topology evidence="7">Multi-pass membrane protein</topology>
    </subcellularLocation>
    <subcellularLocation>
        <location evidence="1">Membrane</location>
    </subcellularLocation>
</comment>
<keyword evidence="7" id="KW-0874">Quinone</keyword>
<comment type="caution">
    <text evidence="9">The sequence shown here is derived from an EMBL/GenBank/DDBJ whole genome shotgun (WGS) entry which is preliminary data.</text>
</comment>
<keyword evidence="7" id="KW-0520">NAD</keyword>
<protein>
    <recommendedName>
        <fullName evidence="7">NADH-quinone oxidoreductase subunit</fullName>
        <ecNumber evidence="7">7.1.1.-</ecNumber>
    </recommendedName>
</protein>
<dbReference type="EC" id="7.1.1.-" evidence="7"/>